<dbReference type="AlphaFoldDB" id="C6L9E9"/>
<dbReference type="InterPro" id="IPR003646">
    <property type="entry name" value="SH3-like_bac-type"/>
</dbReference>
<dbReference type="SMART" id="SM01324">
    <property type="entry name" value="YARHG"/>
    <property type="match status" value="1"/>
</dbReference>
<dbReference type="SMART" id="SM00287">
    <property type="entry name" value="SH3b"/>
    <property type="match status" value="2"/>
</dbReference>
<dbReference type="eggNOG" id="COG3103">
    <property type="taxonomic scope" value="Bacteria"/>
</dbReference>
<feature type="compositionally biased region" description="Low complexity" evidence="1">
    <location>
        <begin position="126"/>
        <end position="144"/>
    </location>
</feature>
<feature type="region of interest" description="Disordered" evidence="1">
    <location>
        <begin position="106"/>
        <end position="154"/>
    </location>
</feature>
<dbReference type="STRING" id="168384.SAMN05660368_02826"/>
<feature type="region of interest" description="Disordered" evidence="1">
    <location>
        <begin position="336"/>
        <end position="355"/>
    </location>
</feature>
<dbReference type="PANTHER" id="PTHR34408">
    <property type="entry name" value="FAMILY PROTEIN, PUTATIVE-RELATED"/>
    <property type="match status" value="1"/>
</dbReference>
<comment type="caution">
    <text evidence="4">The sequence shown here is derived from an EMBL/GenBank/DDBJ whole genome shotgun (WGS) entry which is preliminary data.</text>
</comment>
<feature type="compositionally biased region" description="Gly residues" evidence="1">
    <location>
        <begin position="340"/>
        <end position="353"/>
    </location>
</feature>
<dbReference type="EMBL" id="ACCL02000001">
    <property type="protein sequence ID" value="EET62888.1"/>
    <property type="molecule type" value="Genomic_DNA"/>
</dbReference>
<dbReference type="eggNOG" id="COG3266">
    <property type="taxonomic scope" value="Bacteria"/>
</dbReference>
<evidence type="ECO:0000313" key="4">
    <source>
        <dbReference type="EMBL" id="EET62888.1"/>
    </source>
</evidence>
<dbReference type="PANTHER" id="PTHR34408:SF2">
    <property type="entry name" value="CELL WALL-BINDING PROTEIN YWSB"/>
    <property type="match status" value="1"/>
</dbReference>
<feature type="region of interest" description="Disordered" evidence="1">
    <location>
        <begin position="66"/>
        <end position="85"/>
    </location>
</feature>
<reference evidence="4" key="1">
    <citation type="submission" date="2009-07" db="EMBL/GenBank/DDBJ databases">
        <authorList>
            <person name="Weinstock G."/>
            <person name="Sodergren E."/>
            <person name="Clifton S."/>
            <person name="Fulton L."/>
            <person name="Fulton B."/>
            <person name="Courtney L."/>
            <person name="Fronick C."/>
            <person name="Harrison M."/>
            <person name="Strong C."/>
            <person name="Farmer C."/>
            <person name="Delahaunty K."/>
            <person name="Markovic C."/>
            <person name="Hall O."/>
            <person name="Minx P."/>
            <person name="Tomlinson C."/>
            <person name="Mitreva M."/>
            <person name="Nelson J."/>
            <person name="Hou S."/>
            <person name="Wollam A."/>
            <person name="Pepin K.H."/>
            <person name="Johnson M."/>
            <person name="Bhonagiri V."/>
            <person name="Nash W.E."/>
            <person name="Warren W."/>
            <person name="Chinwalla A."/>
            <person name="Mardis E.R."/>
            <person name="Wilson R.K."/>
        </authorList>
    </citation>
    <scope>NUCLEOTIDE SEQUENCE [LARGE SCALE GENOMIC DNA]</scope>
    <source>
        <strain evidence="4">DSM 14469</strain>
    </source>
</reference>
<feature type="domain" description="SH3b" evidence="3">
    <location>
        <begin position="145"/>
        <end position="209"/>
    </location>
</feature>
<feature type="compositionally biased region" description="Gly residues" evidence="1">
    <location>
        <begin position="217"/>
        <end position="229"/>
    </location>
</feature>
<keyword evidence="2" id="KW-1133">Transmembrane helix</keyword>
<dbReference type="Pfam" id="PF08239">
    <property type="entry name" value="SH3_3"/>
    <property type="match status" value="2"/>
</dbReference>
<dbReference type="Pfam" id="PF13308">
    <property type="entry name" value="YARHG"/>
    <property type="match status" value="1"/>
</dbReference>
<dbReference type="InterPro" id="IPR036028">
    <property type="entry name" value="SH3-like_dom_sf"/>
</dbReference>
<dbReference type="InterPro" id="IPR052354">
    <property type="entry name" value="Cell_Wall_Dynamics_Protein"/>
</dbReference>
<dbReference type="SUPFAM" id="SSF50044">
    <property type="entry name" value="SH3-domain"/>
    <property type="match status" value="2"/>
</dbReference>
<feature type="domain" description="SH3b" evidence="3">
    <location>
        <begin position="270"/>
        <end position="334"/>
    </location>
</feature>
<keyword evidence="2" id="KW-0472">Membrane</keyword>
<sequence>MRILRKREQRQKDWTFAEVCVIINYEVRKMADKRKISTILGICGATVLAAGGSIFLTNTGLSLLDQSQQAEGETEPGLGAQTGETETPITVEQFSKTADSFVVSSKTASAAGKDDEEEETTETEDNNAASEGGTSAAGSNGTAGQDDSTMYATGGVNVRSSAGVEGDILGTLQTGEGVTVTGNREGNWVEVSYNGQTGYVSQNYLQTGSGSSASGSTSGGSSDGSGGSSSNGSSSNGGSSNSGSSNSGSSNGNSSGSSNTPAVITWNVTAMSGTMYATGDVNVRSGAGTNNSRIGGLSAGSSVTVTGSTDNGWIQVSYDGQTGYVAGNYLSWNKPSSGGSSSGGSSNGSGGSSSGAWDDSYTYDLSSRYVSADEFDGWSASDLAIVRNEIFARHGRIFTTQKYKDYFSQKTWYEPTYDPSYFDANLDSFLNDYEWANLAVVQKLEDARS</sequence>
<feature type="compositionally biased region" description="Acidic residues" evidence="1">
    <location>
        <begin position="114"/>
        <end position="125"/>
    </location>
</feature>
<feature type="compositionally biased region" description="Low complexity" evidence="1">
    <location>
        <begin position="230"/>
        <end position="259"/>
    </location>
</feature>
<organism evidence="4 5">
    <name type="scientific">Marvinbryantia formatexigens DSM 14469</name>
    <dbReference type="NCBI Taxonomy" id="478749"/>
    <lineage>
        <taxon>Bacteria</taxon>
        <taxon>Bacillati</taxon>
        <taxon>Bacillota</taxon>
        <taxon>Clostridia</taxon>
        <taxon>Lachnospirales</taxon>
        <taxon>Lachnospiraceae</taxon>
        <taxon>Marvinbryantia</taxon>
    </lineage>
</organism>
<protein>
    <submittedName>
        <fullName evidence="4">SH3 domain protein</fullName>
    </submittedName>
</protein>
<feature type="region of interest" description="Disordered" evidence="1">
    <location>
        <begin position="208"/>
        <end position="259"/>
    </location>
</feature>
<evidence type="ECO:0000259" key="3">
    <source>
        <dbReference type="PROSITE" id="PS51781"/>
    </source>
</evidence>
<keyword evidence="5" id="KW-1185">Reference proteome</keyword>
<keyword evidence="2" id="KW-0812">Transmembrane</keyword>
<dbReference type="InterPro" id="IPR038434">
    <property type="entry name" value="YARHG_sf"/>
</dbReference>
<name>C6L9E9_9FIRM</name>
<evidence type="ECO:0000256" key="2">
    <source>
        <dbReference type="SAM" id="Phobius"/>
    </source>
</evidence>
<dbReference type="Proteomes" id="UP000005561">
    <property type="component" value="Unassembled WGS sequence"/>
</dbReference>
<gene>
    <name evidence="4" type="ORF">BRYFOR_05239</name>
</gene>
<dbReference type="Gene3D" id="1.20.58.1690">
    <property type="match status" value="1"/>
</dbReference>
<dbReference type="InterPro" id="IPR025582">
    <property type="entry name" value="YARHG_dom"/>
</dbReference>
<proteinExistence type="predicted"/>
<evidence type="ECO:0000256" key="1">
    <source>
        <dbReference type="SAM" id="MobiDB-lite"/>
    </source>
</evidence>
<dbReference type="Gene3D" id="2.30.30.40">
    <property type="entry name" value="SH3 Domains"/>
    <property type="match status" value="2"/>
</dbReference>
<evidence type="ECO:0000313" key="5">
    <source>
        <dbReference type="Proteomes" id="UP000005561"/>
    </source>
</evidence>
<accession>C6L9E9</accession>
<dbReference type="PROSITE" id="PS51781">
    <property type="entry name" value="SH3B"/>
    <property type="match status" value="2"/>
</dbReference>
<feature type="transmembrane region" description="Helical" evidence="2">
    <location>
        <begin position="36"/>
        <end position="56"/>
    </location>
</feature>